<keyword evidence="6 9" id="KW-0028">Amino-acid biosynthesis</keyword>
<evidence type="ECO:0000256" key="3">
    <source>
        <dbReference type="ARBA" id="ARBA00005539"/>
    </source>
</evidence>
<dbReference type="PIRSF" id="PIRSF001549">
    <property type="entry name" value="His-tRNA_synth"/>
    <property type="match status" value="1"/>
</dbReference>
<dbReference type="GO" id="GO:0005737">
    <property type="term" value="C:cytoplasm"/>
    <property type="evidence" value="ECO:0007669"/>
    <property type="project" value="UniProtKB-SubCell"/>
</dbReference>
<evidence type="ECO:0000256" key="4">
    <source>
        <dbReference type="ARBA" id="ARBA00020397"/>
    </source>
</evidence>
<comment type="subcellular location">
    <subcellularLocation>
        <location evidence="1 9">Cytoplasm</location>
    </subcellularLocation>
</comment>
<reference evidence="12" key="1">
    <citation type="submission" date="2019-11" db="EMBL/GenBank/DDBJ databases">
        <authorList>
            <person name="Feng L."/>
        </authorList>
    </citation>
    <scope>NUCLEOTIDE SEQUENCE</scope>
    <source>
        <strain evidence="12">CbolteaeLFYP116</strain>
    </source>
</reference>
<dbReference type="UniPathway" id="UPA00031">
    <property type="reaction ID" value="UER00006"/>
</dbReference>
<dbReference type="GO" id="GO:0140096">
    <property type="term" value="F:catalytic activity, acting on a protein"/>
    <property type="evidence" value="ECO:0007669"/>
    <property type="project" value="UniProtKB-ARBA"/>
</dbReference>
<dbReference type="GO" id="GO:0000105">
    <property type="term" value="P:L-histidine biosynthetic process"/>
    <property type="evidence" value="ECO:0007669"/>
    <property type="project" value="UniProtKB-UniRule"/>
</dbReference>
<dbReference type="GO" id="GO:0004821">
    <property type="term" value="F:histidine-tRNA ligase activity"/>
    <property type="evidence" value="ECO:0007669"/>
    <property type="project" value="TreeGrafter"/>
</dbReference>
<keyword evidence="5 9" id="KW-0963">Cytoplasm</keyword>
<dbReference type="InterPro" id="IPR045864">
    <property type="entry name" value="aa-tRNA-synth_II/BPL/LPL"/>
</dbReference>
<dbReference type="CDD" id="cd00773">
    <property type="entry name" value="HisRS-like_core"/>
    <property type="match status" value="1"/>
</dbReference>
<feature type="binding site" evidence="10">
    <location>
        <begin position="93"/>
        <end position="95"/>
    </location>
    <ligand>
        <name>L-histidine</name>
        <dbReference type="ChEBI" id="CHEBI:57595"/>
    </ligand>
</feature>
<keyword evidence="12" id="KW-0328">Glycosyltransferase</keyword>
<dbReference type="SUPFAM" id="SSF55681">
    <property type="entry name" value="Class II aaRS and biotin synthetases"/>
    <property type="match status" value="1"/>
</dbReference>
<gene>
    <name evidence="9 12" type="primary">hisZ</name>
    <name evidence="12" type="ORF">CBLFYP116_01574</name>
</gene>
<feature type="domain" description="Aminoacyl-transfer RNA synthetases class-II family profile" evidence="11">
    <location>
        <begin position="38"/>
        <end position="344"/>
    </location>
</feature>
<feature type="binding site" evidence="10">
    <location>
        <position position="141"/>
    </location>
    <ligand>
        <name>L-histidine</name>
        <dbReference type="ChEBI" id="CHEBI:57595"/>
    </ligand>
</feature>
<evidence type="ECO:0000256" key="1">
    <source>
        <dbReference type="ARBA" id="ARBA00004496"/>
    </source>
</evidence>
<protein>
    <recommendedName>
        <fullName evidence="4 9">ATP phosphoribosyltransferase regulatory subunit</fullName>
    </recommendedName>
</protein>
<evidence type="ECO:0000259" key="11">
    <source>
        <dbReference type="PROSITE" id="PS50862"/>
    </source>
</evidence>
<evidence type="ECO:0000256" key="9">
    <source>
        <dbReference type="HAMAP-Rule" id="MF_00125"/>
    </source>
</evidence>
<dbReference type="AlphaFoldDB" id="A0A6N2TD09"/>
<dbReference type="InterPro" id="IPR041715">
    <property type="entry name" value="HisRS-like_core"/>
</dbReference>
<keyword evidence="7 9" id="KW-0368">Histidine biosynthesis</keyword>
<evidence type="ECO:0000256" key="7">
    <source>
        <dbReference type="ARBA" id="ARBA00023102"/>
    </source>
</evidence>
<sequence>MRENIKAGNRMAGNNRLIHTPEGVKDSYNGECRKKLAVQDKILDTFYLYGYEHIQTPSFEYFDIFSKDRGSVPDREMFKFFDRDNNTLVLRPDMTPAVARCVAKYFMDDPMPLRLCYLERTFKNNSSYQGRLKERAETGAELIGDDSEDADAEMIAMVIDSLRQAGLKEFQVELGQVAFYRSLLKEAGLEEEVEEELNQYIENKNYFAVEGLLKNQPVDEGLKKVFLKLPELFGSLEQMQEAKKLTANPGALAAIERLEKVHSILESRGLEAYVSYDLGMLSRYQYYTGIIFKAYTYGTGDYIVTGGRYDKLLVQFGKDTPAVGFVIVVDQLMAALSRQQIDVPVTLVNTVILYETSARSRALWLGSYFRDKGLAVQSMKKKEQVALEDYKAMAIQRGMRNVLYLKGDGTVVTAMDTVNGNTDQIPITAYE</sequence>
<dbReference type="HAMAP" id="MF_00125">
    <property type="entry name" value="HisZ"/>
    <property type="match status" value="1"/>
</dbReference>
<comment type="subunit">
    <text evidence="9">Heteromultimer composed of HisG and HisZ subunits.</text>
</comment>
<accession>A0A6N2TD09</accession>
<dbReference type="Gene3D" id="3.30.930.10">
    <property type="entry name" value="Bira Bifunctional Protein, Domain 2"/>
    <property type="match status" value="1"/>
</dbReference>
<comment type="function">
    <text evidence="8 9">Required for the first step of histidine biosynthesis. May allow the feedback regulation of ATP phosphoribosyltransferase activity by histidine.</text>
</comment>
<dbReference type="NCBIfam" id="TIGR00443">
    <property type="entry name" value="hisZ_biosyn_reg"/>
    <property type="match status" value="1"/>
</dbReference>
<feature type="binding site" evidence="10">
    <location>
        <begin position="286"/>
        <end position="287"/>
    </location>
    <ligand>
        <name>L-histidine</name>
        <dbReference type="ChEBI" id="CHEBI:57595"/>
    </ligand>
</feature>
<proteinExistence type="inferred from homology"/>
<evidence type="ECO:0000256" key="2">
    <source>
        <dbReference type="ARBA" id="ARBA00004667"/>
    </source>
</evidence>
<dbReference type="InterPro" id="IPR006195">
    <property type="entry name" value="aa-tRNA-synth_II"/>
</dbReference>
<dbReference type="Pfam" id="PF13393">
    <property type="entry name" value="tRNA-synt_His"/>
    <property type="match status" value="1"/>
</dbReference>
<dbReference type="PROSITE" id="PS50862">
    <property type="entry name" value="AA_TRNA_LIGASE_II"/>
    <property type="match status" value="1"/>
</dbReference>
<dbReference type="PANTHER" id="PTHR43707:SF6">
    <property type="entry name" value="ATP PHOSPHORIBOSYLTRANSFERASE REGULATORY SUBUNIT"/>
    <property type="match status" value="1"/>
</dbReference>
<dbReference type="InterPro" id="IPR004517">
    <property type="entry name" value="HisZ"/>
</dbReference>
<comment type="similarity">
    <text evidence="3 9">Belongs to the class-II aminoacyl-tRNA synthetase family. HisZ subfamily.</text>
</comment>
<dbReference type="PANTHER" id="PTHR43707">
    <property type="entry name" value="HISTIDYL-TRNA SYNTHETASE"/>
    <property type="match status" value="1"/>
</dbReference>
<evidence type="ECO:0000256" key="5">
    <source>
        <dbReference type="ARBA" id="ARBA00022490"/>
    </source>
</evidence>
<keyword evidence="12" id="KW-0808">Transferase</keyword>
<evidence type="ECO:0000256" key="6">
    <source>
        <dbReference type="ARBA" id="ARBA00022605"/>
    </source>
</evidence>
<dbReference type="EMBL" id="CACRTF010000010">
    <property type="protein sequence ID" value="VYT02462.1"/>
    <property type="molecule type" value="Genomic_DNA"/>
</dbReference>
<dbReference type="GO" id="GO:0016757">
    <property type="term" value="F:glycosyltransferase activity"/>
    <property type="evidence" value="ECO:0007669"/>
    <property type="project" value="UniProtKB-KW"/>
</dbReference>
<dbReference type="InterPro" id="IPR004516">
    <property type="entry name" value="HisRS/HisZ"/>
</dbReference>
<evidence type="ECO:0000313" key="12">
    <source>
        <dbReference type="EMBL" id="VYT02462.1"/>
    </source>
</evidence>
<name>A0A6N2TD09_9FIRM</name>
<dbReference type="GO" id="GO:0006427">
    <property type="term" value="P:histidyl-tRNA aminoacylation"/>
    <property type="evidence" value="ECO:0007669"/>
    <property type="project" value="TreeGrafter"/>
</dbReference>
<comment type="miscellaneous">
    <text evidence="9">This function is generally fulfilled by the C-terminal part of HisG, which is missing in some bacteria such as this one.</text>
</comment>
<organism evidence="12">
    <name type="scientific">Enterocloster bolteae</name>
    <dbReference type="NCBI Taxonomy" id="208479"/>
    <lineage>
        <taxon>Bacteria</taxon>
        <taxon>Bacillati</taxon>
        <taxon>Bacillota</taxon>
        <taxon>Clostridia</taxon>
        <taxon>Lachnospirales</taxon>
        <taxon>Lachnospiraceae</taxon>
        <taxon>Enterocloster</taxon>
    </lineage>
</organism>
<evidence type="ECO:0000256" key="8">
    <source>
        <dbReference type="ARBA" id="ARBA00025246"/>
    </source>
</evidence>
<evidence type="ECO:0000256" key="10">
    <source>
        <dbReference type="PIRSR" id="PIRSR001549-1"/>
    </source>
</evidence>
<comment type="pathway">
    <text evidence="2 9">Amino-acid biosynthesis; L-histidine biosynthesis; L-histidine from 5-phospho-alpha-D-ribose 1-diphosphate: step 1/9.</text>
</comment>